<dbReference type="OrthoDB" id="128198at2759"/>
<feature type="non-terminal residue" evidence="1">
    <location>
        <position position="1"/>
    </location>
</feature>
<dbReference type="SUPFAM" id="SSF48403">
    <property type="entry name" value="Ankyrin repeat"/>
    <property type="match status" value="1"/>
</dbReference>
<dbReference type="PANTHER" id="PTHR46586:SF3">
    <property type="entry name" value="ANKYRIN REPEAT-CONTAINING PROTEIN"/>
    <property type="match status" value="1"/>
</dbReference>
<dbReference type="InterPro" id="IPR002110">
    <property type="entry name" value="Ankyrin_rpt"/>
</dbReference>
<dbReference type="EMBL" id="ANJA01002157">
    <property type="protein sequence ID" value="ETO71648.1"/>
    <property type="molecule type" value="Genomic_DNA"/>
</dbReference>
<sequence length="682" mass="77109">SVLSKMMSLAIVSAVLRDQRDSNTPQLVSAHISSFLGPPPCLSLSQACSFGSTTLLDWIWDSSCTSAANRPSTWSLHNYLRSDPHYYLDQFNKLLEVAVHRNKLAIVKWLFSHFSCLEVPTVVVKAATSARCLPILQFFLANDIGCEGEERRSQKKRKVVANDGEIKAEKHESSEFVAGHVIHWNADVMMSALETDDEVLVRWLHENMPEIDNGRDIDREIRFSLRNGDNQIAKIIMPRGRCLLDYASCASVKMIELLLDCRYIKRDQGLANEAIESLARLNRLDLMQQVVLLHSPPHEDQSLCLHSWWGAITSACSNGYLEMLQWLLDHPLWLELRASMKSHRKYSYLVRLAAQNDQAGIMQYLYEQGADDEIGGEGIVREYAREMMIAIRDDRCNTVKWMVQNISFPESGPSSNMAIKIAVRFRRFNILKLFHELGSSNVIDLTQNEDNQADQVTAWWSRSQNLMDSAGGCGRVDMFQWLLENHPQEVSKDAMDRAAGGGHLEMVQWLHANRSEGCTKKAMDAAATRGHFDMVKWLHVNRSEGCSEAAMDGAAGNGHLEIVKWLHANRSEGCTKKAMDGAARNGHLSVVKWLYANRSEGCSAEAIQSAVNEGHLAVLNWLHQHYPEHVPTAIDKWVGKEKMFEVLLFLQAHFPQVITPKFTADVRQYNINRVVSAWLVDN</sequence>
<comment type="caution">
    <text evidence="1">The sequence shown here is derived from an EMBL/GenBank/DDBJ whole genome shotgun (WGS) entry which is preliminary data.</text>
</comment>
<evidence type="ECO:0000313" key="1">
    <source>
        <dbReference type="EMBL" id="ETO71648.1"/>
    </source>
</evidence>
<reference evidence="1 2" key="1">
    <citation type="submission" date="2013-11" db="EMBL/GenBank/DDBJ databases">
        <title>The Genome Sequence of Phytophthora parasitica P1976.</title>
        <authorList>
            <consortium name="The Broad Institute Genomics Platform"/>
            <person name="Russ C."/>
            <person name="Tyler B."/>
            <person name="Panabieres F."/>
            <person name="Shan W."/>
            <person name="Tripathy S."/>
            <person name="Grunwald N."/>
            <person name="Machado M."/>
            <person name="Johnson C.S."/>
            <person name="Walker B."/>
            <person name="Young S."/>
            <person name="Zeng Q."/>
            <person name="Gargeya S."/>
            <person name="Fitzgerald M."/>
            <person name="Haas B."/>
            <person name="Abouelleil A."/>
            <person name="Allen A.W."/>
            <person name="Alvarado L."/>
            <person name="Arachchi H.M."/>
            <person name="Berlin A.M."/>
            <person name="Chapman S.B."/>
            <person name="Gainer-Dewar J."/>
            <person name="Goldberg J."/>
            <person name="Griggs A."/>
            <person name="Gujja S."/>
            <person name="Hansen M."/>
            <person name="Howarth C."/>
            <person name="Imamovic A."/>
            <person name="Ireland A."/>
            <person name="Larimer J."/>
            <person name="McCowan C."/>
            <person name="Murphy C."/>
            <person name="Pearson M."/>
            <person name="Poon T.W."/>
            <person name="Priest M."/>
            <person name="Roberts A."/>
            <person name="Saif S."/>
            <person name="Shea T."/>
            <person name="Sisk P."/>
            <person name="Sykes S."/>
            <person name="Wortman J."/>
            <person name="Nusbaum C."/>
            <person name="Birren B."/>
        </authorList>
    </citation>
    <scope>NUCLEOTIDE SEQUENCE [LARGE SCALE GENOMIC DNA]</scope>
    <source>
        <strain evidence="1 2">P1976</strain>
    </source>
</reference>
<evidence type="ECO:0000313" key="2">
    <source>
        <dbReference type="Proteomes" id="UP000028582"/>
    </source>
</evidence>
<dbReference type="InterPro" id="IPR036770">
    <property type="entry name" value="Ankyrin_rpt-contain_sf"/>
</dbReference>
<dbReference type="Gene3D" id="1.25.40.20">
    <property type="entry name" value="Ankyrin repeat-containing domain"/>
    <property type="match status" value="3"/>
</dbReference>
<dbReference type="InterPro" id="IPR052050">
    <property type="entry name" value="SecEffector_AnkRepeat"/>
</dbReference>
<organism evidence="1 2">
    <name type="scientific">Phytophthora nicotianae P1976</name>
    <dbReference type="NCBI Taxonomy" id="1317066"/>
    <lineage>
        <taxon>Eukaryota</taxon>
        <taxon>Sar</taxon>
        <taxon>Stramenopiles</taxon>
        <taxon>Oomycota</taxon>
        <taxon>Peronosporomycetes</taxon>
        <taxon>Peronosporales</taxon>
        <taxon>Peronosporaceae</taxon>
        <taxon>Phytophthora</taxon>
    </lineage>
</organism>
<accession>A0A080ZYD7</accession>
<protein>
    <recommendedName>
        <fullName evidence="3">Ankyrin repeat-containing domain</fullName>
    </recommendedName>
</protein>
<gene>
    <name evidence="1" type="ORF">F444_12037</name>
</gene>
<dbReference type="AlphaFoldDB" id="A0A080ZYD7"/>
<evidence type="ECO:0008006" key="3">
    <source>
        <dbReference type="Google" id="ProtNLM"/>
    </source>
</evidence>
<name>A0A080ZYD7_PHYNI</name>
<dbReference type="Pfam" id="PF13637">
    <property type="entry name" value="Ank_4"/>
    <property type="match status" value="1"/>
</dbReference>
<dbReference type="PANTHER" id="PTHR46586">
    <property type="entry name" value="ANKYRIN REPEAT-CONTAINING PROTEIN"/>
    <property type="match status" value="1"/>
</dbReference>
<dbReference type="Proteomes" id="UP000028582">
    <property type="component" value="Unassembled WGS sequence"/>
</dbReference>
<proteinExistence type="predicted"/>